<keyword evidence="5" id="KW-1185">Reference proteome</keyword>
<name>A0AA39F4E8_MICHY</name>
<sequence>MNNYQPEMSLTFQQILCDTKKLVGRLSEYENTADNLTTEFQSVCDQIDSMRQYQEEVDILNAVAKQPPREQLIADIQQDTRHLREIQAENRELRNALEDHQNALELIMSKYRQQTAALMKNCKTDLSSLHNARYANIISSQAEKINEMAAIMRVAASMDEENELKYKENYTKLKAENDVLRELLKISKQYGSINSESIKDIITDAPKVMKVAALLDEDNELKYKDNNSENKDIDYDKCDISTIKRKSRILDN</sequence>
<dbReference type="AlphaFoldDB" id="A0AA39F4E8"/>
<evidence type="ECO:0000313" key="5">
    <source>
        <dbReference type="Proteomes" id="UP001168972"/>
    </source>
</evidence>
<evidence type="ECO:0000256" key="3">
    <source>
        <dbReference type="SAM" id="Coils"/>
    </source>
</evidence>
<proteinExistence type="inferred from homology"/>
<dbReference type="Proteomes" id="UP001168972">
    <property type="component" value="Unassembled WGS sequence"/>
</dbReference>
<feature type="coiled-coil region" evidence="3">
    <location>
        <begin position="69"/>
        <end position="110"/>
    </location>
</feature>
<evidence type="ECO:0008006" key="6">
    <source>
        <dbReference type="Google" id="ProtNLM"/>
    </source>
</evidence>
<gene>
    <name evidence="4" type="ORF">PV327_006459</name>
</gene>
<comment type="similarity">
    <text evidence="1">Belongs to the SIKE family.</text>
</comment>
<evidence type="ECO:0000256" key="1">
    <source>
        <dbReference type="ARBA" id="ARBA00005537"/>
    </source>
</evidence>
<dbReference type="PANTHER" id="PTHR12186:SF2">
    <property type="entry name" value="FGFR1 ONCOGENE PARTNER 2 HOMOLOG"/>
    <property type="match status" value="1"/>
</dbReference>
<protein>
    <recommendedName>
        <fullName evidence="6">FGFR1 oncogene partner 2 homolog</fullName>
    </recommendedName>
</protein>
<dbReference type="InterPro" id="IPR008555">
    <property type="entry name" value="SIKE"/>
</dbReference>
<evidence type="ECO:0000256" key="2">
    <source>
        <dbReference type="ARBA" id="ARBA00023054"/>
    </source>
</evidence>
<keyword evidence="2 3" id="KW-0175">Coiled coil</keyword>
<reference evidence="4" key="2">
    <citation type="submission" date="2023-03" db="EMBL/GenBank/DDBJ databases">
        <authorList>
            <person name="Inwood S.N."/>
            <person name="Skelly J.G."/>
            <person name="Guhlin J."/>
            <person name="Harrop T.W.R."/>
            <person name="Goldson S.G."/>
            <person name="Dearden P.K."/>
        </authorList>
    </citation>
    <scope>NUCLEOTIDE SEQUENCE</scope>
    <source>
        <strain evidence="4">Lincoln</strain>
        <tissue evidence="4">Whole body</tissue>
    </source>
</reference>
<dbReference type="EMBL" id="JAQQBR010001833">
    <property type="protein sequence ID" value="KAK0162703.1"/>
    <property type="molecule type" value="Genomic_DNA"/>
</dbReference>
<evidence type="ECO:0000313" key="4">
    <source>
        <dbReference type="EMBL" id="KAK0162703.1"/>
    </source>
</evidence>
<comment type="caution">
    <text evidence="4">The sequence shown here is derived from an EMBL/GenBank/DDBJ whole genome shotgun (WGS) entry which is preliminary data.</text>
</comment>
<dbReference type="PANTHER" id="PTHR12186">
    <property type="entry name" value="SIKE FAMILY MEMBER"/>
    <property type="match status" value="1"/>
</dbReference>
<dbReference type="Pfam" id="PF05769">
    <property type="entry name" value="SIKE"/>
    <property type="match status" value="1"/>
</dbReference>
<organism evidence="4 5">
    <name type="scientific">Microctonus hyperodae</name>
    <name type="common">Parasitoid wasp</name>
    <dbReference type="NCBI Taxonomy" id="165561"/>
    <lineage>
        <taxon>Eukaryota</taxon>
        <taxon>Metazoa</taxon>
        <taxon>Ecdysozoa</taxon>
        <taxon>Arthropoda</taxon>
        <taxon>Hexapoda</taxon>
        <taxon>Insecta</taxon>
        <taxon>Pterygota</taxon>
        <taxon>Neoptera</taxon>
        <taxon>Endopterygota</taxon>
        <taxon>Hymenoptera</taxon>
        <taxon>Apocrita</taxon>
        <taxon>Ichneumonoidea</taxon>
        <taxon>Braconidae</taxon>
        <taxon>Euphorinae</taxon>
        <taxon>Microctonus</taxon>
    </lineage>
</organism>
<reference evidence="4" key="1">
    <citation type="journal article" date="2023" name="bioRxiv">
        <title>Scaffold-level genome assemblies of two parasitoid biocontrol wasps reveal the parthenogenesis mechanism and an associated novel virus.</title>
        <authorList>
            <person name="Inwood S."/>
            <person name="Skelly J."/>
            <person name="Guhlin J."/>
            <person name="Harrop T."/>
            <person name="Goldson S."/>
            <person name="Dearden P."/>
        </authorList>
    </citation>
    <scope>NUCLEOTIDE SEQUENCE</scope>
    <source>
        <strain evidence="4">Lincoln</strain>
        <tissue evidence="4">Whole body</tissue>
    </source>
</reference>
<accession>A0AA39F4E8</accession>